<feature type="region of interest" description="Disordered" evidence="1">
    <location>
        <begin position="1"/>
        <end position="63"/>
    </location>
</feature>
<keyword evidence="2" id="KW-0812">Transmembrane</keyword>
<protein>
    <submittedName>
        <fullName evidence="3">Uncharacterized protein</fullName>
    </submittedName>
</protein>
<evidence type="ECO:0000256" key="1">
    <source>
        <dbReference type="SAM" id="MobiDB-lite"/>
    </source>
</evidence>
<comment type="caution">
    <text evidence="3">The sequence shown here is derived from an EMBL/GenBank/DDBJ whole genome shotgun (WGS) entry which is preliminary data.</text>
</comment>
<evidence type="ECO:0000313" key="3">
    <source>
        <dbReference type="EMBL" id="CAE8741254.1"/>
    </source>
</evidence>
<feature type="compositionally biased region" description="Pro residues" evidence="1">
    <location>
        <begin position="752"/>
        <end position="775"/>
    </location>
</feature>
<accession>A0A813LR71</accession>
<feature type="non-terminal residue" evidence="3">
    <location>
        <position position="1420"/>
    </location>
</feature>
<keyword evidence="2" id="KW-0472">Membrane</keyword>
<feature type="compositionally biased region" description="Acidic residues" evidence="1">
    <location>
        <begin position="1320"/>
        <end position="1332"/>
    </location>
</feature>
<organism evidence="3 4">
    <name type="scientific">Polarella glacialis</name>
    <name type="common">Dinoflagellate</name>
    <dbReference type="NCBI Taxonomy" id="89957"/>
    <lineage>
        <taxon>Eukaryota</taxon>
        <taxon>Sar</taxon>
        <taxon>Alveolata</taxon>
        <taxon>Dinophyceae</taxon>
        <taxon>Suessiales</taxon>
        <taxon>Suessiaceae</taxon>
        <taxon>Polarella</taxon>
    </lineage>
</organism>
<proteinExistence type="predicted"/>
<feature type="transmembrane region" description="Helical" evidence="2">
    <location>
        <begin position="465"/>
        <end position="492"/>
    </location>
</feature>
<keyword evidence="2" id="KW-1133">Transmembrane helix</keyword>
<gene>
    <name evidence="3" type="ORF">PGLA2088_LOCUS50371</name>
</gene>
<feature type="non-terminal residue" evidence="3">
    <location>
        <position position="1"/>
    </location>
</feature>
<dbReference type="Proteomes" id="UP000626109">
    <property type="component" value="Unassembled WGS sequence"/>
</dbReference>
<evidence type="ECO:0000313" key="4">
    <source>
        <dbReference type="Proteomes" id="UP000626109"/>
    </source>
</evidence>
<feature type="transmembrane region" description="Helical" evidence="2">
    <location>
        <begin position="406"/>
        <end position="423"/>
    </location>
</feature>
<evidence type="ECO:0000256" key="2">
    <source>
        <dbReference type="SAM" id="Phobius"/>
    </source>
</evidence>
<name>A0A813LR71_POLGL</name>
<feature type="region of interest" description="Disordered" evidence="1">
    <location>
        <begin position="743"/>
        <end position="793"/>
    </location>
</feature>
<feature type="region of interest" description="Disordered" evidence="1">
    <location>
        <begin position="1280"/>
        <end position="1333"/>
    </location>
</feature>
<reference evidence="3" key="1">
    <citation type="submission" date="2021-02" db="EMBL/GenBank/DDBJ databases">
        <authorList>
            <person name="Dougan E. K."/>
            <person name="Rhodes N."/>
            <person name="Thang M."/>
            <person name="Chan C."/>
        </authorList>
    </citation>
    <scope>NUCLEOTIDE SEQUENCE</scope>
</reference>
<dbReference type="EMBL" id="CAJNNW010037364">
    <property type="protein sequence ID" value="CAE8741254.1"/>
    <property type="molecule type" value="Genomic_DNA"/>
</dbReference>
<feature type="compositionally biased region" description="Low complexity" evidence="1">
    <location>
        <begin position="1307"/>
        <end position="1319"/>
    </location>
</feature>
<feature type="compositionally biased region" description="Gly residues" evidence="1">
    <location>
        <begin position="53"/>
        <end position="63"/>
    </location>
</feature>
<sequence>DHPQRAGAPASLLPAERQAAAETVRRCSHGSRASEARGVGTGEAGLRRLPLQGAGGPGRTRGGCGRGAAVEVGNVPLDMCKAHDRETALAGAGGGAGPGPVGVTLALLASSATWWRNPPEAMSDASDTSELAPEAVDPIEPDRFGLRWQGASHGSPGGATAWLLTLPAAGRIILLTSEGVIEGGVASPGRGVTGGRAITLDPDTVRAHPPGLFERLNGTEGKVHLCRTLPCTRLHLSADAGNYRSPLVHATAFARCPDSDPESQLDLGAVWNECRTGAPQPALLDVPIETDLPPVAIAAPEGVPAAEAQGSEPVVVTEVTEATNGRRRLVSKSPPLEAEFAMNAGENIEQDRPPTPRTGWFLGHTFDTTAAQAWYSKVAAKLKWTSQVPVGGHDSRIIRHLSDPKVALSIFVVMCMFTYSSLFPGPVPGGVLGSALYYTARITVVVAAWLWHIGSTFMGPVVSSLVFGSVGAWCAMSAGIVAASSVSAAAFVGACSIAASAATRVFGTATGSAGVNAGAAPSSGSAPTSGAAEGQPSGGARLGIAKTSEAVPASGSCCSCSAPGVKWSTEVGSQQLAQWCAARASETLTLLRVDAENFVLPFGCDPIADGCITVCRLHHKVYKQTRWNGKCVFPDTCLELGRPVKEYLLPGSPTVGMICMKHVISSSHTQDTLPDWVSRVQASVRGSTSLQEACDGAAGRPGLEGIVAELADEWSVRLATAWGRVAAKCPHEWVLQLAARFGDTPTPRSEAVPPPPMRSEPPAWAPFPGPPPPSSHFPGGSAPRPPPASQHLAAPSMFHGSIVPPDDGHGHPRLAGMMGLYGSGTVPLGPQDHSWSPVPLAGSMPAARQVWDPYRDPNGLASLGGGMIGQSSPTSHPGMSANPMMSGAPVMTSGLASFGIHPGGIALHGQAPWSQGQMGSAHPAPWGHGHGANPHDPMHGLASAIGSLQLVLSKGNEDVVRQLERTNRKEDARGGDRHSLAGITREDELLKFALCGCDTQPIALCPGETGKDWIRSMRTAVLERRSDLITVDCPVKIDFYVALAVSLCSWGIPEDGESPKVYLDAKDFPALGADELQRWRAPPVSDSVLRASGRDPLTIETWAECCGRLAYFFGLVYGRYHEQSIVECIAALRRKHNSDSRTWSFMVVQRIFSNLLCRYLTEWRQIVRNVVRMSGHEDPTKSHIRRLCQTLGPDGIPIVQPPKVFDLEDPEGHFQKVIYARMQRNVHQALWANAYELGTPKPGARIGGDAAYPQGPKVSPQVMRLATKYTARVLERLTASKRTGSGVGARAPRPRKRREEDDDSADAWEAGSSSSSDASSSDDGDGDFEGDGLEGRVRDWRGEFFDAAGESVATAERRRPLKARASTLDVDEDEDEEEMEAKSKRVSLQALLRGKMFSKKELGRCMRQRRGQLRVVLGTV</sequence>